<evidence type="ECO:0000313" key="6">
    <source>
        <dbReference type="EMBL" id="GLX79892.1"/>
    </source>
</evidence>
<reference evidence="6 7" key="1">
    <citation type="submission" date="2023-03" db="EMBL/GenBank/DDBJ databases">
        <title>Draft genome sequence of Thalassotalea insulae KCTC 62186T.</title>
        <authorList>
            <person name="Sawabe T."/>
        </authorList>
    </citation>
    <scope>NUCLEOTIDE SEQUENCE [LARGE SCALE GENOMIC DNA]</scope>
    <source>
        <strain evidence="6 7">KCTC 62186</strain>
    </source>
</reference>
<feature type="signal peptide" evidence="4">
    <location>
        <begin position="1"/>
        <end position="19"/>
    </location>
</feature>
<feature type="transmembrane region" description="Helical" evidence="3">
    <location>
        <begin position="796"/>
        <end position="813"/>
    </location>
</feature>
<dbReference type="RefSeq" id="WP_284245838.1">
    <property type="nucleotide sequence ID" value="NZ_BSST01000001.1"/>
</dbReference>
<gene>
    <name evidence="6" type="ORF">tinsulaeT_32320</name>
</gene>
<evidence type="ECO:0000256" key="2">
    <source>
        <dbReference type="SAM" id="Coils"/>
    </source>
</evidence>
<keyword evidence="3" id="KW-1133">Transmembrane helix</keyword>
<protein>
    <recommendedName>
        <fullName evidence="5">GGDEF domain-containing protein</fullName>
    </recommendedName>
</protein>
<evidence type="ECO:0000256" key="1">
    <source>
        <dbReference type="ARBA" id="ARBA00022553"/>
    </source>
</evidence>
<dbReference type="Pfam" id="PF07494">
    <property type="entry name" value="Reg_prop"/>
    <property type="match status" value="6"/>
</dbReference>
<keyword evidence="7" id="KW-1185">Reference proteome</keyword>
<comment type="caution">
    <text evidence="6">The sequence shown here is derived from an EMBL/GenBank/DDBJ whole genome shotgun (WGS) entry which is preliminary data.</text>
</comment>
<dbReference type="Pfam" id="PF07495">
    <property type="entry name" value="Y_Y_Y"/>
    <property type="match status" value="1"/>
</dbReference>
<dbReference type="InterPro" id="IPR013783">
    <property type="entry name" value="Ig-like_fold"/>
</dbReference>
<dbReference type="InterPro" id="IPR000160">
    <property type="entry name" value="GGDEF_dom"/>
</dbReference>
<keyword evidence="1" id="KW-0597">Phosphoprotein</keyword>
<dbReference type="InterPro" id="IPR029787">
    <property type="entry name" value="Nucleotide_cyclase"/>
</dbReference>
<name>A0ABQ6GZ86_9GAMM</name>
<dbReference type="InterPro" id="IPR011123">
    <property type="entry name" value="Y_Y_Y"/>
</dbReference>
<evidence type="ECO:0000256" key="4">
    <source>
        <dbReference type="SAM" id="SignalP"/>
    </source>
</evidence>
<dbReference type="Gene3D" id="2.60.40.10">
    <property type="entry name" value="Immunoglobulins"/>
    <property type="match status" value="1"/>
</dbReference>
<evidence type="ECO:0000256" key="3">
    <source>
        <dbReference type="SAM" id="Phobius"/>
    </source>
</evidence>
<dbReference type="SMART" id="SM00267">
    <property type="entry name" value="GGDEF"/>
    <property type="match status" value="1"/>
</dbReference>
<sequence length="1051" mass="121078">MIKTLFFFLFLTLTFKPSAQELNLLSSFPLDNPLSYQFIRAIAQDHHGFMWFGSQEGLHRFDGHQFVSYHHDASVPSSLGSDVISRLLVDRNNHLWVATRGGGLNLFQENTHDFRHFTTKTLDTALTDNSVNEILEDSEGKIWVGTENGLTILQFVDGQWQSIQIKQQLGNPKSLTNNMVQGLLETNDGTIWVGTNGGGISVFDLAGNFIKQIKFQQDQDTFKLTKLINFLYQDHQGYVWIGTVENGLVKYHPDTHHTVQYQYDSNNDNSVASNTIESIYQDSNEKIWVATDKGLSIYNESKDNFWRYHHSVANPLSLKSDFVLTFFEDRNQMMWIGTFAGVDRWNPYMTTFNQYSAQTHSQLKSNNISGFAQSDSQKLYFSTYSGGLYQLLLSSNEIQPLPVNEAFKELRVVSLLAEGDYLWVGTRTSGLYRVNLLTNTIKRYHHSSLDESSISANSITDILKDKRGNLWVSTYHNGLNRFNSDGTFRRYTAQSPINNKGPSTNHILQIIEDKQGNIWLAAYGAGINKFDPQSETFVHIQHQATDNQSLSSDLAWYLFLDSRDDLWVATQSAGFNVLSSEDRLNNHYRFKHLDVKNGMKSRTAYGISEDGEGNIWFSSNKGISRYSLTTQRFKHFDTSHGLRDLEYNHGAVFNSLDNTLYFGSAKGFVSINPDRITKPRQAPLVRLTNIFNLNEPMRFEQPLTKLESLQLSYKDQIISFEYVGLNYAAPESTRYKYRLLGSQEQWIDAGQQRRATYTNLPEGNYRLQVIAGNSDDIWSEPYQLNIVMEPAPWRTWWAYMVYACLVAFALLSYSRMLNKKLITEQKHKEDLQRQVKEKTQDYLAKNVELEQVNKKLELAATTDKVTGVKSRRYLDIYIEQASQLMNQIHQNLLPVQRNILPRLYILMIQINDIESINNSQLMNVTDLLLYSRDSDDLVIRWSDDTFAIIGYEKENNVVELSRRLIHRFNDASTNVSIAYSFYPFNREQPVDMSWDQISVLIEKALQMVKHNSDIFWLGLYEPKEQPFNYIDILQAADLAELQQKILIRSGD</sequence>
<keyword evidence="2" id="KW-0175">Coiled coil</keyword>
<proteinExistence type="predicted"/>
<keyword evidence="3" id="KW-0812">Transmembrane</keyword>
<dbReference type="EMBL" id="BSST01000001">
    <property type="protein sequence ID" value="GLX79892.1"/>
    <property type="molecule type" value="Genomic_DNA"/>
</dbReference>
<keyword evidence="3" id="KW-0472">Membrane</keyword>
<dbReference type="SUPFAM" id="SSF63829">
    <property type="entry name" value="Calcium-dependent phosphotriesterase"/>
    <property type="match status" value="3"/>
</dbReference>
<dbReference type="Proteomes" id="UP001157186">
    <property type="component" value="Unassembled WGS sequence"/>
</dbReference>
<feature type="chain" id="PRO_5046695551" description="GGDEF domain-containing protein" evidence="4">
    <location>
        <begin position="20"/>
        <end position="1051"/>
    </location>
</feature>
<dbReference type="PANTHER" id="PTHR43547:SF2">
    <property type="entry name" value="HYBRID SIGNAL TRANSDUCTION HISTIDINE KINASE C"/>
    <property type="match status" value="1"/>
</dbReference>
<keyword evidence="4" id="KW-0732">Signal</keyword>
<dbReference type="Gene3D" id="2.130.10.10">
    <property type="entry name" value="YVTN repeat-like/Quinoprotein amine dehydrogenase"/>
    <property type="match status" value="3"/>
</dbReference>
<dbReference type="InterPro" id="IPR011110">
    <property type="entry name" value="Reg_prop"/>
</dbReference>
<dbReference type="InterPro" id="IPR015943">
    <property type="entry name" value="WD40/YVTN_repeat-like_dom_sf"/>
</dbReference>
<organism evidence="6 7">
    <name type="scientific">Thalassotalea insulae</name>
    <dbReference type="NCBI Taxonomy" id="2056778"/>
    <lineage>
        <taxon>Bacteria</taxon>
        <taxon>Pseudomonadati</taxon>
        <taxon>Pseudomonadota</taxon>
        <taxon>Gammaproteobacteria</taxon>
        <taxon>Alteromonadales</taxon>
        <taxon>Colwelliaceae</taxon>
        <taxon>Thalassotalea</taxon>
    </lineage>
</organism>
<dbReference type="PANTHER" id="PTHR43547">
    <property type="entry name" value="TWO-COMPONENT HISTIDINE KINASE"/>
    <property type="match status" value="1"/>
</dbReference>
<dbReference type="PROSITE" id="PS50887">
    <property type="entry name" value="GGDEF"/>
    <property type="match status" value="1"/>
</dbReference>
<feature type="domain" description="GGDEF" evidence="5">
    <location>
        <begin position="901"/>
        <end position="1022"/>
    </location>
</feature>
<dbReference type="InterPro" id="IPR043128">
    <property type="entry name" value="Rev_trsase/Diguanyl_cyclase"/>
</dbReference>
<feature type="coiled-coil region" evidence="2">
    <location>
        <begin position="821"/>
        <end position="848"/>
    </location>
</feature>
<evidence type="ECO:0000259" key="5">
    <source>
        <dbReference type="PROSITE" id="PS50887"/>
    </source>
</evidence>
<dbReference type="Gene3D" id="3.30.70.270">
    <property type="match status" value="1"/>
</dbReference>
<accession>A0ABQ6GZ86</accession>
<dbReference type="SUPFAM" id="SSF55073">
    <property type="entry name" value="Nucleotide cyclase"/>
    <property type="match status" value="1"/>
</dbReference>
<evidence type="ECO:0000313" key="7">
    <source>
        <dbReference type="Proteomes" id="UP001157186"/>
    </source>
</evidence>